<feature type="region of interest" description="Disordered" evidence="4">
    <location>
        <begin position="1038"/>
        <end position="1075"/>
    </location>
</feature>
<feature type="region of interest" description="Disordered" evidence="4">
    <location>
        <begin position="340"/>
        <end position="492"/>
    </location>
</feature>
<proteinExistence type="inferred from homology"/>
<evidence type="ECO:0000256" key="2">
    <source>
        <dbReference type="ARBA" id="ARBA00022723"/>
    </source>
</evidence>
<evidence type="ECO:0000256" key="1">
    <source>
        <dbReference type="ARBA" id="ARBA00010587"/>
    </source>
</evidence>
<feature type="transmembrane region" description="Helical" evidence="5">
    <location>
        <begin position="764"/>
        <end position="791"/>
    </location>
</feature>
<evidence type="ECO:0000256" key="3">
    <source>
        <dbReference type="ARBA" id="ARBA00023004"/>
    </source>
</evidence>
<feature type="transmembrane region" description="Helical" evidence="5">
    <location>
        <begin position="233"/>
        <end position="254"/>
    </location>
</feature>
<dbReference type="Proteomes" id="UP001281761">
    <property type="component" value="Unassembled WGS sequence"/>
</dbReference>
<dbReference type="InterPro" id="IPR035938">
    <property type="entry name" value="Hemerythrin-like_sf"/>
</dbReference>
<comment type="caution">
    <text evidence="7">The sequence shown here is derived from an EMBL/GenBank/DDBJ whole genome shotgun (WGS) entry which is preliminary data.</text>
</comment>
<accession>A0ABQ9X6W0</accession>
<organism evidence="7 8">
    <name type="scientific">Blattamonas nauphoetae</name>
    <dbReference type="NCBI Taxonomy" id="2049346"/>
    <lineage>
        <taxon>Eukaryota</taxon>
        <taxon>Metamonada</taxon>
        <taxon>Preaxostyla</taxon>
        <taxon>Oxymonadida</taxon>
        <taxon>Blattamonas</taxon>
    </lineage>
</organism>
<comment type="similarity">
    <text evidence="1">Belongs to the hemerythrin family.</text>
</comment>
<evidence type="ECO:0000256" key="5">
    <source>
        <dbReference type="SAM" id="Phobius"/>
    </source>
</evidence>
<evidence type="ECO:0000313" key="8">
    <source>
        <dbReference type="Proteomes" id="UP001281761"/>
    </source>
</evidence>
<feature type="transmembrane region" description="Helical" evidence="5">
    <location>
        <begin position="93"/>
        <end position="117"/>
    </location>
</feature>
<reference evidence="7 8" key="1">
    <citation type="journal article" date="2022" name="bioRxiv">
        <title>Genomics of Preaxostyla Flagellates Illuminates Evolutionary Transitions and the Path Towards Mitochondrial Loss.</title>
        <authorList>
            <person name="Novak L.V.F."/>
            <person name="Treitli S.C."/>
            <person name="Pyrih J."/>
            <person name="Halakuc P."/>
            <person name="Pipaliya S.V."/>
            <person name="Vacek V."/>
            <person name="Brzon O."/>
            <person name="Soukal P."/>
            <person name="Eme L."/>
            <person name="Dacks J.B."/>
            <person name="Karnkowska A."/>
            <person name="Elias M."/>
            <person name="Hampl V."/>
        </authorList>
    </citation>
    <scope>NUCLEOTIDE SEQUENCE [LARGE SCALE GENOMIC DNA]</scope>
    <source>
        <strain evidence="7">NAU3</strain>
        <tissue evidence="7">Gut</tissue>
    </source>
</reference>
<feature type="transmembrane region" description="Helical" evidence="5">
    <location>
        <begin position="203"/>
        <end position="226"/>
    </location>
</feature>
<feature type="compositionally biased region" description="Polar residues" evidence="4">
    <location>
        <begin position="372"/>
        <end position="384"/>
    </location>
</feature>
<keyword evidence="8" id="KW-1185">Reference proteome</keyword>
<keyword evidence="5" id="KW-0812">Transmembrane</keyword>
<feature type="transmembrane region" description="Helical" evidence="5">
    <location>
        <begin position="1206"/>
        <end position="1230"/>
    </location>
</feature>
<dbReference type="InterPro" id="IPR057352">
    <property type="entry name" value="TPR_TmcB/C"/>
</dbReference>
<protein>
    <recommendedName>
        <fullName evidence="6">TmcB/TmcC TPR repeats domain-containing protein</fullName>
    </recommendedName>
</protein>
<sequence length="1751" mass="194406">MSNLFYFIWLVLTFFNLSGIAVVWGKYAFHKNIVSVGHGIFQYLDFSISWSHDMFLLVMNIVVGVFTLAAVILIIVSTILVKTEKPVPAKLSALIRYLSMLMAYPFFMPAMNVFLGGLNCLQNDGLVTMACDDSLKLVNMVLGLVMFVLLMLFGLLIRFFVFPFNSRKDGLFASQTGIFNTFVWLVTIAMPVIAIFLKSTPQYVCLAGLVLSLGLFLYAFFLLPFYSAISNAVCAAVFADVAVFHLIGMIWSFVGNDKMWLNAILWVVWGLAFVGVPIGVFFGTRAYARAQWATRPGEPLPFVHKKEAADAPAILSGGPPSITPKANVYSAPIGGGLSQGPVSNRAPLTPAVEQPSISLFGSARDKKEDQETSLLLGNQSNRNNDSARKKDEEMAEINPNNEQTVSIGAPHIAGPSIAAPTAPAEPTPSASYQPNLSSYGMPAPKIQTSSNTPNIQPSQSARVQPTAQKRPSISPISQQQPTVTPRSPMAGQSLQSKLLSEQVIRKVPKYTNARQVQEAIKFLTERECRKNRDCIALADQILTSAQKKMPLSAELWICSSFFYLSYTNSQMKMGDCLRTANQCVPSLHERWVVFALMRDMERKTSTQGGQNSQGVSFKLNFAKATKAHDMSRAYLQQAYLLLSKENMDLDRIMLFLDKAIGYEKEAREIYQQLLRQYPNSAQVIRGYGALLRDIYRDDDQAMLMFTEANIIEEDTTVTETMSRVSGGSKLSSIAGQSSGQAKKKKKKRSRTGGSLQLDEDKKKLLPLFIPIIIMSGTVIVGAMIVMFVIVLTTFTACQVTTEQTSSFANMMSSILDLVLYANFYMLRQQYTDADLAASNVTFMPSETVMKGVFTGRADTLGEGLDLVYKEAAAASEFAMMEYEDIQNLVPSYNAVTVGSAVAMRVTNAQKVETNLIDLINNIANVASLIINEGFFNTTEWPGISSLLYYVIMNGPVAATEKMKLSCLVFTNNSEAQSLMIQYTSIIVGVASILLPIIVLIAQYVQTISSLKKERREIFFQISIARKDDVLRLKQRLDDTDGGIDEDTNMSTRFGTTTAQSNTNTQGTNDDAGFNENEMELGSARGEENEEEKLKMELIAQGMNPQMIAMMQMQGMSLQQIADMMGKNKKDEDDDEEEEKKEENGKDDDKEETKSQKAKREAEEKKKAEEEEKENKKNKNSRSDLTPQQQELLARINKMSSFIPTSFYVRVVIGVILLVIGGVFFYLIAFFSCQNAVKFYNSVILTSYKVCHFSLTLSHLSLSQCVVIEQMGLLGMSIANSINYEIPEIYDTVDIAQGPWIDCRHLSSDMGLIQDLLTEELNYYNAIEILVNQGSSSVNVIPTGDEGFDGLSVEPTIKKGSKANALMYESTDCFPLDDGDCSVPNRIYGLTGNYSGLQALILKHIEAARAVAAAENPYSDIKLNTEHIQIMGSLLVYDLRGGFKMLLEAVISEMNDTINLFQVLLIISFIVAFILALLAFFAFIIPTKSLLAVVANGTEALKDIDPAADAADRTGMGQAAWKEEYTCDCLRFDHEHKVILLALAATCGCIDQTMEIVPSVEALMELSDDETKQTLQQAMDFYMKKSDGQTQAAADDGKQKEKVRTLLDVVALLVKSTFSAFDDEETIIHKYKVQRAHRRGHYKAHSAHLRKLQKEVLTIAKFARAGRPVQTTHAQNLIQLYTQWLTEHVTKVDRELSALLAGNAPESEMEREMEVLKAMKVPQSYSAFLDSENASIQDQKLFEKMKQVLRIR</sequence>
<feature type="transmembrane region" description="Helical" evidence="5">
    <location>
        <begin position="1459"/>
        <end position="1484"/>
    </location>
</feature>
<dbReference type="PANTHER" id="PTHR31600:SF2">
    <property type="entry name" value="GAMETE ENRICHED GENE 10 PROTEIN-RELATED"/>
    <property type="match status" value="1"/>
</dbReference>
<feature type="region of interest" description="Disordered" evidence="4">
    <location>
        <begin position="726"/>
        <end position="754"/>
    </location>
</feature>
<evidence type="ECO:0000256" key="4">
    <source>
        <dbReference type="SAM" id="MobiDB-lite"/>
    </source>
</evidence>
<dbReference type="EMBL" id="JARBJD010000201">
    <property type="protein sequence ID" value="KAK2947437.1"/>
    <property type="molecule type" value="Genomic_DNA"/>
</dbReference>
<feature type="domain" description="TmcB/TmcC TPR repeats" evidence="6">
    <location>
        <begin position="600"/>
        <end position="714"/>
    </location>
</feature>
<keyword evidence="2" id="KW-0479">Metal-binding</keyword>
<dbReference type="Gene3D" id="1.20.120.50">
    <property type="entry name" value="Hemerythrin-like"/>
    <property type="match status" value="1"/>
</dbReference>
<feature type="compositionally biased region" description="Basic residues" evidence="4">
    <location>
        <begin position="741"/>
        <end position="750"/>
    </location>
</feature>
<keyword evidence="5" id="KW-0472">Membrane</keyword>
<feature type="compositionally biased region" description="Basic and acidic residues" evidence="4">
    <location>
        <begin position="1140"/>
        <end position="1176"/>
    </location>
</feature>
<feature type="transmembrane region" description="Helical" evidence="5">
    <location>
        <begin position="979"/>
        <end position="1004"/>
    </location>
</feature>
<feature type="compositionally biased region" description="Polar residues" evidence="4">
    <location>
        <begin position="446"/>
        <end position="492"/>
    </location>
</feature>
<feature type="compositionally biased region" description="Polar residues" evidence="4">
    <location>
        <begin position="1048"/>
        <end position="1068"/>
    </location>
</feature>
<evidence type="ECO:0000259" key="6">
    <source>
        <dbReference type="Pfam" id="PF25474"/>
    </source>
</evidence>
<feature type="transmembrane region" description="Helical" evidence="5">
    <location>
        <begin position="178"/>
        <end position="197"/>
    </location>
</feature>
<keyword evidence="3" id="KW-0408">Iron</keyword>
<feature type="transmembrane region" description="Helical" evidence="5">
    <location>
        <begin position="260"/>
        <end position="282"/>
    </location>
</feature>
<gene>
    <name evidence="7" type="ORF">BLNAU_17627</name>
</gene>
<name>A0ABQ9X6W0_9EUKA</name>
<feature type="region of interest" description="Disordered" evidence="4">
    <location>
        <begin position="1125"/>
        <end position="1186"/>
    </location>
</feature>
<feature type="compositionally biased region" description="Low complexity" evidence="4">
    <location>
        <begin position="415"/>
        <end position="431"/>
    </location>
</feature>
<dbReference type="SUPFAM" id="SSF47188">
    <property type="entry name" value="Hemerythrin-like"/>
    <property type="match status" value="1"/>
</dbReference>
<evidence type="ECO:0000313" key="7">
    <source>
        <dbReference type="EMBL" id="KAK2947437.1"/>
    </source>
</evidence>
<feature type="transmembrane region" description="Helical" evidence="5">
    <location>
        <begin position="6"/>
        <end position="25"/>
    </location>
</feature>
<dbReference type="PANTHER" id="PTHR31600">
    <property type="entry name" value="TINY MACROCYSTS PROTEIN B-RELATED"/>
    <property type="match status" value="1"/>
</dbReference>
<dbReference type="Pfam" id="PF25474">
    <property type="entry name" value="TPR_TmcB"/>
    <property type="match status" value="1"/>
</dbReference>
<feature type="transmembrane region" description="Helical" evidence="5">
    <location>
        <begin position="56"/>
        <end position="81"/>
    </location>
</feature>
<keyword evidence="5" id="KW-1133">Transmembrane helix</keyword>
<dbReference type="InterPro" id="IPR052994">
    <property type="entry name" value="Tiny_macrocysts_regulators"/>
</dbReference>
<feature type="transmembrane region" description="Helical" evidence="5">
    <location>
        <begin position="137"/>
        <end position="157"/>
    </location>
</feature>